<feature type="compositionally biased region" description="Polar residues" evidence="1">
    <location>
        <begin position="124"/>
        <end position="137"/>
    </location>
</feature>
<protein>
    <submittedName>
        <fullName evidence="2">Potassium channel tetramerisation domain containing 15b</fullName>
    </submittedName>
</protein>
<feature type="region of interest" description="Disordered" evidence="1">
    <location>
        <begin position="97"/>
        <end position="202"/>
    </location>
</feature>
<accession>A0AAV4J4A6</accession>
<feature type="region of interest" description="Disordered" evidence="1">
    <location>
        <begin position="607"/>
        <end position="669"/>
    </location>
</feature>
<feature type="compositionally biased region" description="Low complexity" evidence="1">
    <location>
        <begin position="159"/>
        <end position="170"/>
    </location>
</feature>
<feature type="region of interest" description="Disordered" evidence="1">
    <location>
        <begin position="432"/>
        <end position="451"/>
    </location>
</feature>
<name>A0AAV4J4A6_9GAST</name>
<keyword evidence="2" id="KW-0813">Transport</keyword>
<reference evidence="2 3" key="1">
    <citation type="journal article" date="2021" name="Elife">
        <title>Chloroplast acquisition without the gene transfer in kleptoplastic sea slugs, Plakobranchus ocellatus.</title>
        <authorList>
            <person name="Maeda T."/>
            <person name="Takahashi S."/>
            <person name="Yoshida T."/>
            <person name="Shimamura S."/>
            <person name="Takaki Y."/>
            <person name="Nagai Y."/>
            <person name="Toyoda A."/>
            <person name="Suzuki Y."/>
            <person name="Arimoto A."/>
            <person name="Ishii H."/>
            <person name="Satoh N."/>
            <person name="Nishiyama T."/>
            <person name="Hasebe M."/>
            <person name="Maruyama T."/>
            <person name="Minagawa J."/>
            <person name="Obokata J."/>
            <person name="Shigenobu S."/>
        </authorList>
    </citation>
    <scope>NUCLEOTIDE SEQUENCE [LARGE SCALE GENOMIC DNA]</scope>
</reference>
<dbReference type="PANTHER" id="PTHR21446:SF12">
    <property type="entry name" value="POTASSIUM CHANNEL TETRAMERIZATION DOMAIN CONTAINING 1"/>
    <property type="match status" value="1"/>
</dbReference>
<gene>
    <name evidence="2" type="ORF">ElyMa_004986100</name>
</gene>
<dbReference type="InterPro" id="IPR052787">
    <property type="entry name" value="MAVS"/>
</dbReference>
<dbReference type="AlphaFoldDB" id="A0AAV4J4A6"/>
<dbReference type="PANTHER" id="PTHR21446">
    <property type="entry name" value="DUF3504 DOMAIN-CONTAINING PROTEIN"/>
    <property type="match status" value="1"/>
</dbReference>
<sequence>MVSSPGDPRCPLSSFLKYVTHLHPMMDAFWQRPKRNISSTDIVWYDHTPLGSSTLTKIMQRICQQAGVSDSYTNYSIRSSCIPLVEEACEQALLAETGSGGGTERGGSNDGGVGGVPTRETTHQRSGSFMSHSNSEELSSDDGLAHSDGPNGDLGLPQHGTNGLHNNTHHSMGNEGPLPAHLPKEKPPRLGHSVGSGHSSSLDTDDGDLFGLMQAKRQVLELIRGLMVKDIQKFVDWLKTVRVQYSAGELIVLCSPVEKSNVEPIPDDILVDRNGVPTSRSATPDRDATITSGPMSRSNGVLKKSGSLDLSDKRQRLKKEASMDHDDVKLKSELPAFFGSTTIKQVDFNCVAGVHCSTEEMGSMKISIPSSDTLLLAMVPPNLQVMLHKKHYAAAVDPGYCDALPERVFYSDSNLDMAEVIASIQSWGKRQGGQFPRSSAAMSNGSPMRVHSNPSEGVVMPGVAHPGNGGYHHMPHAAVEPPALVTAGQMPAFHKASVGGATTPVQLPPHGGQQHSPSSYPPVMVIPAAHRSSASSAASLSREHYKEGRGGIMSMSGCLEVPSGMLLTPAERNSLKRGSSTGTPILKRQAHVLDNSMYPENLTMRRAASEDSPHQPTNLSMKSGGAGGAGSSAHHPLSMGGTSIAPAPTTTSVGLIRKESPEAKKARAERLADSLRYHQEILSNSPLIKRPGERNFSGFRHCYANTVHNHSVKPEPPLDTGYS</sequence>
<evidence type="ECO:0000256" key="1">
    <source>
        <dbReference type="SAM" id="MobiDB-lite"/>
    </source>
</evidence>
<feature type="compositionally biased region" description="Low complexity" evidence="1">
    <location>
        <begin position="191"/>
        <end position="201"/>
    </location>
</feature>
<feature type="compositionally biased region" description="Gly residues" evidence="1">
    <location>
        <begin position="98"/>
        <end position="115"/>
    </location>
</feature>
<feature type="compositionally biased region" description="Basic and acidic residues" evidence="1">
    <location>
        <begin position="656"/>
        <end position="669"/>
    </location>
</feature>
<comment type="caution">
    <text evidence="2">The sequence shown here is derived from an EMBL/GenBank/DDBJ whole genome shotgun (WGS) entry which is preliminary data.</text>
</comment>
<keyword evidence="2" id="KW-0407">Ion channel</keyword>
<keyword evidence="3" id="KW-1185">Reference proteome</keyword>
<proteinExistence type="predicted"/>
<dbReference type="Proteomes" id="UP000762676">
    <property type="component" value="Unassembled WGS sequence"/>
</dbReference>
<feature type="compositionally biased region" description="Polar residues" evidence="1">
    <location>
        <begin position="436"/>
        <end position="446"/>
    </location>
</feature>
<evidence type="ECO:0000313" key="3">
    <source>
        <dbReference type="Proteomes" id="UP000762676"/>
    </source>
</evidence>
<organism evidence="2 3">
    <name type="scientific">Elysia marginata</name>
    <dbReference type="NCBI Taxonomy" id="1093978"/>
    <lineage>
        <taxon>Eukaryota</taxon>
        <taxon>Metazoa</taxon>
        <taxon>Spiralia</taxon>
        <taxon>Lophotrochozoa</taxon>
        <taxon>Mollusca</taxon>
        <taxon>Gastropoda</taxon>
        <taxon>Heterobranchia</taxon>
        <taxon>Euthyneura</taxon>
        <taxon>Panpulmonata</taxon>
        <taxon>Sacoglossa</taxon>
        <taxon>Placobranchoidea</taxon>
        <taxon>Plakobranchidae</taxon>
        <taxon>Elysia</taxon>
    </lineage>
</organism>
<keyword evidence="2" id="KW-0406">Ion transport</keyword>
<evidence type="ECO:0000313" key="2">
    <source>
        <dbReference type="EMBL" id="GFS17584.1"/>
    </source>
</evidence>
<dbReference type="EMBL" id="BMAT01009971">
    <property type="protein sequence ID" value="GFS17584.1"/>
    <property type="molecule type" value="Genomic_DNA"/>
</dbReference>
<feature type="region of interest" description="Disordered" evidence="1">
    <location>
        <begin position="271"/>
        <end position="305"/>
    </location>
</feature>
<feature type="compositionally biased region" description="Polar residues" evidence="1">
    <location>
        <begin position="289"/>
        <end position="299"/>
    </location>
</feature>
<dbReference type="GO" id="GO:0034220">
    <property type="term" value="P:monoatomic ion transmembrane transport"/>
    <property type="evidence" value="ECO:0007669"/>
    <property type="project" value="UniProtKB-KW"/>
</dbReference>